<feature type="domain" description="Co-chaperone DjlA N-terminal" evidence="1">
    <location>
        <begin position="25"/>
        <end position="139"/>
    </location>
</feature>
<organism evidence="2 3">
    <name type="scientific">Banduia mediterranea</name>
    <dbReference type="NCBI Taxonomy" id="3075609"/>
    <lineage>
        <taxon>Bacteria</taxon>
        <taxon>Pseudomonadati</taxon>
        <taxon>Pseudomonadota</taxon>
        <taxon>Gammaproteobacteria</taxon>
        <taxon>Nevskiales</taxon>
        <taxon>Algiphilaceae</taxon>
        <taxon>Banduia</taxon>
    </lineage>
</organism>
<comment type="caution">
    <text evidence="2">The sequence shown here is derived from an EMBL/GenBank/DDBJ whole genome shotgun (WGS) entry which is preliminary data.</text>
</comment>
<accession>A0ABU2WI72</accession>
<evidence type="ECO:0000313" key="3">
    <source>
        <dbReference type="Proteomes" id="UP001254608"/>
    </source>
</evidence>
<protein>
    <submittedName>
        <fullName evidence="2">TerB family tellurite resistance protein</fullName>
    </submittedName>
</protein>
<dbReference type="InterPro" id="IPR007791">
    <property type="entry name" value="DjlA_N"/>
</dbReference>
<dbReference type="Pfam" id="PF05099">
    <property type="entry name" value="TerB"/>
    <property type="match status" value="1"/>
</dbReference>
<dbReference type="InterPro" id="IPR029024">
    <property type="entry name" value="TerB-like"/>
</dbReference>
<dbReference type="SUPFAM" id="SSF158682">
    <property type="entry name" value="TerB-like"/>
    <property type="match status" value="1"/>
</dbReference>
<name>A0ABU2WI72_9GAMM</name>
<keyword evidence="3" id="KW-1185">Reference proteome</keyword>
<evidence type="ECO:0000259" key="1">
    <source>
        <dbReference type="Pfam" id="PF05099"/>
    </source>
</evidence>
<evidence type="ECO:0000313" key="2">
    <source>
        <dbReference type="EMBL" id="MDT0497557.1"/>
    </source>
</evidence>
<dbReference type="EMBL" id="JAVRIC010000011">
    <property type="protein sequence ID" value="MDT0497557.1"/>
    <property type="molecule type" value="Genomic_DNA"/>
</dbReference>
<dbReference type="Gene3D" id="1.10.3680.10">
    <property type="entry name" value="TerB-like"/>
    <property type="match status" value="1"/>
</dbReference>
<dbReference type="RefSeq" id="WP_311364950.1">
    <property type="nucleotide sequence ID" value="NZ_JAVRIC010000011.1"/>
</dbReference>
<reference evidence="2 3" key="1">
    <citation type="submission" date="2023-09" db="EMBL/GenBank/DDBJ databases">
        <authorList>
            <person name="Rey-Velasco X."/>
        </authorList>
    </citation>
    <scope>NUCLEOTIDE SEQUENCE [LARGE SCALE GENOMIC DNA]</scope>
    <source>
        <strain evidence="2 3">W345</strain>
    </source>
</reference>
<gene>
    <name evidence="2" type="ORF">RM530_09300</name>
</gene>
<dbReference type="Proteomes" id="UP001254608">
    <property type="component" value="Unassembled WGS sequence"/>
</dbReference>
<sequence>MLEALSKLFARGDEPNQDPEAKRRMAVAVLLLEIARADFELQETEHKTVRDLVGRHFGLDSAALDMLMERAGRELRSTTSLYGFVETLNRSLSYEDRQGMINMIWQVAFADGRLDPNEEVLVRRLADMLHIPHKDFIREKLRVSGD</sequence>
<proteinExistence type="predicted"/>
<dbReference type="CDD" id="cd07313">
    <property type="entry name" value="terB_like_2"/>
    <property type="match status" value="1"/>
</dbReference>